<accession>A0A915EEJ9</accession>
<evidence type="ECO:0000313" key="2">
    <source>
        <dbReference type="Proteomes" id="UP000887574"/>
    </source>
</evidence>
<protein>
    <submittedName>
        <fullName evidence="3">Uncharacterized protein</fullName>
    </submittedName>
</protein>
<evidence type="ECO:0000313" key="3">
    <source>
        <dbReference type="WBParaSite" id="jg5045"/>
    </source>
</evidence>
<sequence length="603" mass="67648">MFVHNQLESHIKGEKLEEFKNLRIPAKGCKLSFSLDSRARALALLFDKGMEIPEDEVVKAKPAEEPEKAIDTEKDVELGLESAEDDDEPGVQLGTHTLLLVIEKGMQVFGDHAKLDWSRLPNYKWKPSKNKLQKFVRYLPIILNQIKEAIKELPQKLHQNQQTPEIDASIEKKQNERLTESAHRIAEIVKGDEKEELEGLDEEKAINENLSEIRKMKLHPADLLDSVRYKIHGAPAEFRNLSAEEYKMLVESMEKKILMKIQKRKNNCGKTKKNSLTKLAELTEFALYHGSDDGSKDFRVRLGAQALNSIINAKRFTKETGMALSASFLFTVGIAVGLDGFAWPWVADAVASIFHGNKEHYAVVVLTFLLDSFTALLAETLDSALVSRFLDSLKGGNLIPNSLKEYAVDIKEASKSGMVAMFGNTFSQASDLLATLRTKPFFIGEIQKQKNKSKEQQKYGKTAIPYGFILVISLITNQIAASTSAAVVPKEVKQTREYLVAELHNRYKSGFLSYPSELELDSIKSNEKLKEVEQGAEVARKLRIHNFIKETVTLSMKVSKSSATAINSMGVGSFISFAGFLTIDFVAHKLDWSNIVQKWLQSP</sequence>
<evidence type="ECO:0000256" key="1">
    <source>
        <dbReference type="SAM" id="Phobius"/>
    </source>
</evidence>
<dbReference type="WBParaSite" id="jg5045">
    <property type="protein sequence ID" value="jg5045"/>
    <property type="gene ID" value="jg5045"/>
</dbReference>
<proteinExistence type="predicted"/>
<keyword evidence="1" id="KW-0812">Transmembrane</keyword>
<keyword evidence="1" id="KW-1133">Transmembrane helix</keyword>
<feature type="transmembrane region" description="Helical" evidence="1">
    <location>
        <begin position="361"/>
        <end position="378"/>
    </location>
</feature>
<feature type="transmembrane region" description="Helical" evidence="1">
    <location>
        <begin position="564"/>
        <end position="583"/>
    </location>
</feature>
<reference evidence="3" key="1">
    <citation type="submission" date="2022-11" db="UniProtKB">
        <authorList>
            <consortium name="WormBaseParasite"/>
        </authorList>
    </citation>
    <scope>IDENTIFICATION</scope>
</reference>
<organism evidence="2 3">
    <name type="scientific">Ditylenchus dipsaci</name>
    <dbReference type="NCBI Taxonomy" id="166011"/>
    <lineage>
        <taxon>Eukaryota</taxon>
        <taxon>Metazoa</taxon>
        <taxon>Ecdysozoa</taxon>
        <taxon>Nematoda</taxon>
        <taxon>Chromadorea</taxon>
        <taxon>Rhabditida</taxon>
        <taxon>Tylenchina</taxon>
        <taxon>Tylenchomorpha</taxon>
        <taxon>Sphaerularioidea</taxon>
        <taxon>Anguinidae</taxon>
        <taxon>Anguininae</taxon>
        <taxon>Ditylenchus</taxon>
    </lineage>
</organism>
<dbReference type="Proteomes" id="UP000887574">
    <property type="component" value="Unplaced"/>
</dbReference>
<keyword evidence="2" id="KW-1185">Reference proteome</keyword>
<feature type="transmembrane region" description="Helical" evidence="1">
    <location>
        <begin position="323"/>
        <end position="346"/>
    </location>
</feature>
<keyword evidence="1" id="KW-0472">Membrane</keyword>
<dbReference type="AlphaFoldDB" id="A0A915EEJ9"/>
<name>A0A915EEJ9_9BILA</name>